<comment type="caution">
    <text evidence="1">The sequence shown here is derived from an EMBL/GenBank/DDBJ whole genome shotgun (WGS) entry which is preliminary data.</text>
</comment>
<accession>X0T5M4</accession>
<reference evidence="1" key="1">
    <citation type="journal article" date="2014" name="Front. Microbiol.">
        <title>High frequency of phylogenetically diverse reductive dehalogenase-homologous genes in deep subseafloor sedimentary metagenomes.</title>
        <authorList>
            <person name="Kawai M."/>
            <person name="Futagami T."/>
            <person name="Toyoda A."/>
            <person name="Takaki Y."/>
            <person name="Nishi S."/>
            <person name="Hori S."/>
            <person name="Arai W."/>
            <person name="Tsubouchi T."/>
            <person name="Morono Y."/>
            <person name="Uchiyama I."/>
            <person name="Ito T."/>
            <person name="Fujiyama A."/>
            <person name="Inagaki F."/>
            <person name="Takami H."/>
        </authorList>
    </citation>
    <scope>NUCLEOTIDE SEQUENCE</scope>
    <source>
        <strain evidence="1">Expedition CK06-06</strain>
    </source>
</reference>
<organism evidence="1">
    <name type="scientific">marine sediment metagenome</name>
    <dbReference type="NCBI Taxonomy" id="412755"/>
    <lineage>
        <taxon>unclassified sequences</taxon>
        <taxon>metagenomes</taxon>
        <taxon>ecological metagenomes</taxon>
    </lineage>
</organism>
<evidence type="ECO:0000313" key="1">
    <source>
        <dbReference type="EMBL" id="GAF71385.1"/>
    </source>
</evidence>
<dbReference type="AlphaFoldDB" id="X0T5M4"/>
<gene>
    <name evidence="1" type="ORF">S01H1_05168</name>
</gene>
<protein>
    <submittedName>
        <fullName evidence="1">Uncharacterized protein</fullName>
    </submittedName>
</protein>
<dbReference type="EMBL" id="BARS01002693">
    <property type="protein sequence ID" value="GAF71385.1"/>
    <property type="molecule type" value="Genomic_DNA"/>
</dbReference>
<name>X0T5M4_9ZZZZ</name>
<proteinExistence type="predicted"/>
<sequence>MLWAEPEFCQQYGDATAPFGRKEILDIKEYLQYEQPDREKLLDQSLVVLNSCLTGRTRSHGGQREDLAWTLLDEGAEVVIASPLPVYESMGTRLGVGLYDPELAPGSRCLGETFLHLRCLIERRYRGRHIWPAWSLLAYHGNPYTRLPHVGQPARNSSEE</sequence>